<organism evidence="2 3">
    <name type="scientific">Sphingomonas aerophila</name>
    <dbReference type="NCBI Taxonomy" id="1344948"/>
    <lineage>
        <taxon>Bacteria</taxon>
        <taxon>Pseudomonadati</taxon>
        <taxon>Pseudomonadota</taxon>
        <taxon>Alphaproteobacteria</taxon>
        <taxon>Sphingomonadales</taxon>
        <taxon>Sphingomonadaceae</taxon>
        <taxon>Sphingomonas</taxon>
    </lineage>
</organism>
<sequence length="103" mass="10942">MIDVQQAEVAPAPAPPETINLLAASKPGCPGPSDSDDVVVCGPRDNEQYRLRPLPPPKQDGFLSRPLRVQLAPGVSFGLQRGGGVGLRAEFGPGKKTDEREEK</sequence>
<name>A0A7W9BA55_9SPHN</name>
<keyword evidence="3" id="KW-1185">Reference proteome</keyword>
<dbReference type="EMBL" id="JACIJK010000001">
    <property type="protein sequence ID" value="MBB5713219.1"/>
    <property type="molecule type" value="Genomic_DNA"/>
</dbReference>
<protein>
    <submittedName>
        <fullName evidence="2">Uncharacterized protein</fullName>
    </submittedName>
</protein>
<gene>
    <name evidence="2" type="ORF">FHS94_000038</name>
</gene>
<feature type="region of interest" description="Disordered" evidence="1">
    <location>
        <begin position="82"/>
        <end position="103"/>
    </location>
</feature>
<accession>A0A7W9BA55</accession>
<dbReference type="AlphaFoldDB" id="A0A7W9BA55"/>
<dbReference type="Proteomes" id="UP000546200">
    <property type="component" value="Unassembled WGS sequence"/>
</dbReference>
<comment type="caution">
    <text evidence="2">The sequence shown here is derived from an EMBL/GenBank/DDBJ whole genome shotgun (WGS) entry which is preliminary data.</text>
</comment>
<reference evidence="2 3" key="1">
    <citation type="submission" date="2020-08" db="EMBL/GenBank/DDBJ databases">
        <title>Genomic Encyclopedia of Type Strains, Phase IV (KMG-IV): sequencing the most valuable type-strain genomes for metagenomic binning, comparative biology and taxonomic classification.</title>
        <authorList>
            <person name="Goeker M."/>
        </authorList>
    </citation>
    <scope>NUCLEOTIDE SEQUENCE [LARGE SCALE GENOMIC DNA]</scope>
    <source>
        <strain evidence="2 3">DSM 100044</strain>
    </source>
</reference>
<evidence type="ECO:0000313" key="3">
    <source>
        <dbReference type="Proteomes" id="UP000546200"/>
    </source>
</evidence>
<proteinExistence type="predicted"/>
<evidence type="ECO:0000256" key="1">
    <source>
        <dbReference type="SAM" id="MobiDB-lite"/>
    </source>
</evidence>
<feature type="compositionally biased region" description="Basic and acidic residues" evidence="1">
    <location>
        <begin position="93"/>
        <end position="103"/>
    </location>
</feature>
<evidence type="ECO:0000313" key="2">
    <source>
        <dbReference type="EMBL" id="MBB5713219.1"/>
    </source>
</evidence>